<dbReference type="AlphaFoldDB" id="A0A3S5A935"/>
<keyword evidence="2" id="KW-1185">Reference proteome</keyword>
<accession>A0A3S5A935</accession>
<reference evidence="1" key="1">
    <citation type="submission" date="2018-11" db="EMBL/GenBank/DDBJ databases">
        <authorList>
            <consortium name="Pathogen Informatics"/>
        </authorList>
    </citation>
    <scope>NUCLEOTIDE SEQUENCE</scope>
</reference>
<proteinExistence type="predicted"/>
<comment type="caution">
    <text evidence="1">The sequence shown here is derived from an EMBL/GenBank/DDBJ whole genome shotgun (WGS) entry which is preliminary data.</text>
</comment>
<name>A0A3S5A935_9PLAT</name>
<evidence type="ECO:0000313" key="2">
    <source>
        <dbReference type="Proteomes" id="UP000784294"/>
    </source>
</evidence>
<evidence type="ECO:0000313" key="1">
    <source>
        <dbReference type="EMBL" id="VEL23134.1"/>
    </source>
</evidence>
<gene>
    <name evidence="1" type="ORF">PXEA_LOCUS16574</name>
</gene>
<organism evidence="1 2">
    <name type="scientific">Protopolystoma xenopodis</name>
    <dbReference type="NCBI Taxonomy" id="117903"/>
    <lineage>
        <taxon>Eukaryota</taxon>
        <taxon>Metazoa</taxon>
        <taxon>Spiralia</taxon>
        <taxon>Lophotrochozoa</taxon>
        <taxon>Platyhelminthes</taxon>
        <taxon>Monogenea</taxon>
        <taxon>Polyopisthocotylea</taxon>
        <taxon>Polystomatidea</taxon>
        <taxon>Polystomatidae</taxon>
        <taxon>Protopolystoma</taxon>
    </lineage>
</organism>
<feature type="non-terminal residue" evidence="1">
    <location>
        <position position="1"/>
    </location>
</feature>
<protein>
    <submittedName>
        <fullName evidence="1">Uncharacterized protein</fullName>
    </submittedName>
</protein>
<sequence>MPCCVDEQGTGNMAFGWMVPPHITRTSVLAATGHPRASCQAHWWSELRCGGGGSGRVDEWGWWCVPRKNCKPSSPSCLVNVARAARLLAEGQIGSAQGRQSRNPTTDGTVGRVGRGAALLLGQLGLVSRAGQRDAAIDTESSRKRLMIVCMKDVFA</sequence>
<dbReference type="Proteomes" id="UP000784294">
    <property type="component" value="Unassembled WGS sequence"/>
</dbReference>
<dbReference type="EMBL" id="CAAALY010060171">
    <property type="protein sequence ID" value="VEL23134.1"/>
    <property type="molecule type" value="Genomic_DNA"/>
</dbReference>